<feature type="modified residue" description="4-aspartylphosphate" evidence="9">
    <location>
        <position position="491"/>
    </location>
</feature>
<dbReference type="InterPro" id="IPR011006">
    <property type="entry name" value="CheY-like_superfamily"/>
</dbReference>
<keyword evidence="6 12" id="KW-0418">Kinase</keyword>
<dbReference type="SUPFAM" id="SSF47384">
    <property type="entry name" value="Homodimeric domain of signal transducing histidine kinase"/>
    <property type="match status" value="1"/>
</dbReference>
<dbReference type="PANTHER" id="PTHR43065">
    <property type="entry name" value="SENSOR HISTIDINE KINASE"/>
    <property type="match status" value="1"/>
</dbReference>
<dbReference type="PRINTS" id="PR00344">
    <property type="entry name" value="BCTRLSENSOR"/>
</dbReference>
<dbReference type="PROSITE" id="PS50109">
    <property type="entry name" value="HIS_KIN"/>
    <property type="match status" value="1"/>
</dbReference>
<dbReference type="GO" id="GO:0005524">
    <property type="term" value="F:ATP binding"/>
    <property type="evidence" value="ECO:0007669"/>
    <property type="project" value="UniProtKB-KW"/>
</dbReference>
<dbReference type="Gene3D" id="3.30.565.10">
    <property type="entry name" value="Histidine kinase-like ATPase, C-terminal domain"/>
    <property type="match status" value="1"/>
</dbReference>
<comment type="catalytic activity">
    <reaction evidence="1">
        <text>ATP + protein L-histidine = ADP + protein N-phospho-L-histidine.</text>
        <dbReference type="EC" id="2.7.13.3"/>
    </reaction>
</comment>
<dbReference type="InterPro" id="IPR003594">
    <property type="entry name" value="HATPase_dom"/>
</dbReference>
<name>A0A1I2CVA8_9BACT</name>
<keyword evidence="5" id="KW-0547">Nucleotide-binding</keyword>
<evidence type="ECO:0000256" key="1">
    <source>
        <dbReference type="ARBA" id="ARBA00000085"/>
    </source>
</evidence>
<evidence type="ECO:0000313" key="13">
    <source>
        <dbReference type="Proteomes" id="UP000199400"/>
    </source>
</evidence>
<evidence type="ECO:0000256" key="8">
    <source>
        <dbReference type="ARBA" id="ARBA00023012"/>
    </source>
</evidence>
<dbReference type="InterPro" id="IPR005467">
    <property type="entry name" value="His_kinase_dom"/>
</dbReference>
<evidence type="ECO:0000256" key="3">
    <source>
        <dbReference type="ARBA" id="ARBA00022553"/>
    </source>
</evidence>
<dbReference type="SMART" id="SM00388">
    <property type="entry name" value="HisKA"/>
    <property type="match status" value="1"/>
</dbReference>
<evidence type="ECO:0000256" key="9">
    <source>
        <dbReference type="PROSITE-ProRule" id="PRU00169"/>
    </source>
</evidence>
<dbReference type="SUPFAM" id="SSF52172">
    <property type="entry name" value="CheY-like"/>
    <property type="match status" value="1"/>
</dbReference>
<dbReference type="CDD" id="cd00082">
    <property type="entry name" value="HisKA"/>
    <property type="match status" value="1"/>
</dbReference>
<organism evidence="12 13">
    <name type="scientific">Nannocystis exedens</name>
    <dbReference type="NCBI Taxonomy" id="54"/>
    <lineage>
        <taxon>Bacteria</taxon>
        <taxon>Pseudomonadati</taxon>
        <taxon>Myxococcota</taxon>
        <taxon>Polyangia</taxon>
        <taxon>Nannocystales</taxon>
        <taxon>Nannocystaceae</taxon>
        <taxon>Nannocystis</taxon>
    </lineage>
</organism>
<accession>A0A1I2CVA8</accession>
<dbReference type="Pfam" id="PF02518">
    <property type="entry name" value="HATPase_c"/>
    <property type="match status" value="1"/>
</dbReference>
<evidence type="ECO:0000313" key="12">
    <source>
        <dbReference type="EMBL" id="SFE72208.1"/>
    </source>
</evidence>
<dbReference type="SUPFAM" id="SSF55874">
    <property type="entry name" value="ATPase domain of HSP90 chaperone/DNA topoisomerase II/histidine kinase"/>
    <property type="match status" value="1"/>
</dbReference>
<dbReference type="InterPro" id="IPR036890">
    <property type="entry name" value="HATPase_C_sf"/>
</dbReference>
<dbReference type="Gene3D" id="1.10.287.130">
    <property type="match status" value="1"/>
</dbReference>
<dbReference type="RefSeq" id="WP_211302372.1">
    <property type="nucleotide sequence ID" value="NZ_FOMX01000018.1"/>
</dbReference>
<evidence type="ECO:0000259" key="11">
    <source>
        <dbReference type="PROSITE" id="PS50110"/>
    </source>
</evidence>
<feature type="domain" description="Histidine kinase" evidence="10">
    <location>
        <begin position="203"/>
        <end position="419"/>
    </location>
</feature>
<keyword evidence="3 9" id="KW-0597">Phosphoprotein</keyword>
<dbReference type="PROSITE" id="PS50110">
    <property type="entry name" value="RESPONSE_REGULATORY"/>
    <property type="match status" value="1"/>
</dbReference>
<proteinExistence type="predicted"/>
<keyword evidence="8" id="KW-0902">Two-component regulatory system</keyword>
<keyword evidence="4" id="KW-0808">Transferase</keyword>
<dbReference type="InterPro" id="IPR036097">
    <property type="entry name" value="HisK_dim/P_sf"/>
</dbReference>
<dbReference type="Gene3D" id="3.40.50.2300">
    <property type="match status" value="1"/>
</dbReference>
<dbReference type="EC" id="2.7.13.3" evidence="2"/>
<dbReference type="STRING" id="54.SAMN02745121_05278"/>
<dbReference type="Proteomes" id="UP000199400">
    <property type="component" value="Unassembled WGS sequence"/>
</dbReference>
<dbReference type="GO" id="GO:0000155">
    <property type="term" value="F:phosphorelay sensor kinase activity"/>
    <property type="evidence" value="ECO:0007669"/>
    <property type="project" value="InterPro"/>
</dbReference>
<dbReference type="InterPro" id="IPR004358">
    <property type="entry name" value="Sig_transdc_His_kin-like_C"/>
</dbReference>
<evidence type="ECO:0000256" key="7">
    <source>
        <dbReference type="ARBA" id="ARBA00022840"/>
    </source>
</evidence>
<dbReference type="PANTHER" id="PTHR43065:SF46">
    <property type="entry name" value="C4-DICARBOXYLATE TRANSPORT SENSOR PROTEIN DCTB"/>
    <property type="match status" value="1"/>
</dbReference>
<dbReference type="CDD" id="cd00156">
    <property type="entry name" value="REC"/>
    <property type="match status" value="1"/>
</dbReference>
<dbReference type="EMBL" id="FOMX01000018">
    <property type="protein sequence ID" value="SFE72208.1"/>
    <property type="molecule type" value="Genomic_DNA"/>
</dbReference>
<dbReference type="InterPro" id="IPR003661">
    <property type="entry name" value="HisK_dim/P_dom"/>
</dbReference>
<evidence type="ECO:0000256" key="2">
    <source>
        <dbReference type="ARBA" id="ARBA00012438"/>
    </source>
</evidence>
<evidence type="ECO:0000256" key="6">
    <source>
        <dbReference type="ARBA" id="ARBA00022777"/>
    </source>
</evidence>
<evidence type="ECO:0000256" key="4">
    <source>
        <dbReference type="ARBA" id="ARBA00022679"/>
    </source>
</evidence>
<keyword evidence="7" id="KW-0067">ATP-binding</keyword>
<dbReference type="AlphaFoldDB" id="A0A1I2CVA8"/>
<dbReference type="SMART" id="SM00387">
    <property type="entry name" value="HATPase_c"/>
    <property type="match status" value="1"/>
</dbReference>
<evidence type="ECO:0000256" key="5">
    <source>
        <dbReference type="ARBA" id="ARBA00022741"/>
    </source>
</evidence>
<dbReference type="Pfam" id="PF00072">
    <property type="entry name" value="Response_reg"/>
    <property type="match status" value="1"/>
</dbReference>
<dbReference type="InterPro" id="IPR001789">
    <property type="entry name" value="Sig_transdc_resp-reg_receiver"/>
</dbReference>
<sequence length="557" mass="60015">MSVEQRVLIYTPRGRDAEVVAGVLRSVQLEAVTCADLGALLTRLDEGAACAIFTEEILAGESRASLRDWLARQPAWSDFPFIVLAMRHPRRRSVDVSAALRELGNLVLLERPLSAETLASATKSAVRARQRQYAMRSHWSELAAARAEVDQANALLETRIAQRTAALASANDRLTAEIAERERAQLALAQSQKMEALGQLTGGIAHDFNNLLHVVNMNLDLVDLLTEDENIHATTQRAKDAVSRGARLTGQLLAFARRRSMMPRINDIRAVLHEMRDLLAVALGASITLELTTGPEELHAFVDANQLEMAVLNLSMNARDAMPGGGRLHVHAAAGSGEGTELPGGEYVVISVRDDGVGIPADLLGKIFEPFFTTKPVGKGTGLGLSQVYGFAKQSGGTARVFSTPGVGTTVEILLPLQGKPDEDEAHPEAPPGSARPARRFHILVVEDDEEVRRAVVEGLQSLGYGVRAVASAEEGLQCVVQAAPDLLFVDYAMPGMNGAEFILAARARGARMPVVVASGYADMQEVERLIDTRHFLSKPFDIAAMARVVADALANR</sequence>
<keyword evidence="13" id="KW-1185">Reference proteome</keyword>
<feature type="domain" description="Response regulatory" evidence="11">
    <location>
        <begin position="442"/>
        <end position="554"/>
    </location>
</feature>
<dbReference type="SMART" id="SM00448">
    <property type="entry name" value="REC"/>
    <property type="match status" value="1"/>
</dbReference>
<evidence type="ECO:0000259" key="10">
    <source>
        <dbReference type="PROSITE" id="PS50109"/>
    </source>
</evidence>
<gene>
    <name evidence="12" type="ORF">SAMN02745121_05278</name>
</gene>
<protein>
    <recommendedName>
        <fullName evidence="2">histidine kinase</fullName>
        <ecNumber evidence="2">2.7.13.3</ecNumber>
    </recommendedName>
</protein>
<reference evidence="13" key="1">
    <citation type="submission" date="2016-10" db="EMBL/GenBank/DDBJ databases">
        <authorList>
            <person name="Varghese N."/>
            <person name="Submissions S."/>
        </authorList>
    </citation>
    <scope>NUCLEOTIDE SEQUENCE [LARGE SCALE GENOMIC DNA]</scope>
    <source>
        <strain evidence="13">ATCC 25963</strain>
    </source>
</reference>